<reference evidence="2" key="1">
    <citation type="journal article" date="2012" name="PLoS Genet.">
        <title>Comparative Genomics of Plant-Associated Pseudomonas spp.: Insights into Diversity and Inheritance of Traits Involved in Multitrophic Interactions.</title>
        <authorList>
            <person name="Loper J.E."/>
            <person name="Hassan K.A."/>
            <person name="Mavrodi D.V."/>
            <person name="Davis E.W.II."/>
            <person name="Lim C.K."/>
            <person name="Shaffer B.T."/>
            <person name="Elbourne L.D."/>
            <person name="Stockwell V.O."/>
            <person name="Hartney S.L."/>
            <person name="Breakwell K."/>
            <person name="Henkels M.D."/>
            <person name="Tetu S.G."/>
            <person name="Rangel L.I."/>
            <person name="Kidarsa T.A."/>
            <person name="Wilson N.L."/>
            <person name="van de Mortel J.E."/>
            <person name="Song C."/>
            <person name="Blumhagen R."/>
            <person name="Radune D."/>
            <person name="Hostetler J.B."/>
            <person name="Brinkac L.M."/>
            <person name="Durkin A.S."/>
            <person name="Kluepfel D.A."/>
            <person name="Wechter W.P."/>
            <person name="Anderson A.J."/>
            <person name="Kim Y.C."/>
            <person name="Pierson L.S.III."/>
            <person name="Pierson E.A."/>
            <person name="Lindow S.E."/>
            <person name="Kobayashi D.Y."/>
            <person name="Raaijmakers J.M."/>
            <person name="Weller D.M."/>
            <person name="Thomashow L.S."/>
            <person name="Allen A.E."/>
            <person name="Paulsen I.T."/>
        </authorList>
    </citation>
    <scope>NUCLEOTIDE SEQUENCE [LARGE SCALE GENOMIC DNA]</scope>
    <source>
        <strain evidence="2">Q2-87</strain>
    </source>
</reference>
<dbReference type="HOGENOM" id="CLU_2603291_0_0_6"/>
<dbReference type="eggNOG" id="ENOG5031UIU">
    <property type="taxonomic scope" value="Bacteria"/>
</dbReference>
<gene>
    <name evidence="2" type="ORF">PflQ2_3527</name>
</gene>
<dbReference type="EMBL" id="AGBM01000001">
    <property type="protein sequence ID" value="EJL03637.1"/>
    <property type="molecule type" value="Genomic_DNA"/>
</dbReference>
<feature type="region of interest" description="Disordered" evidence="1">
    <location>
        <begin position="59"/>
        <end position="79"/>
    </location>
</feature>
<dbReference type="AlphaFoldDB" id="J2MRJ1"/>
<comment type="caution">
    <text evidence="2">The sequence shown here is derived from an EMBL/GenBank/DDBJ whole genome shotgun (WGS) entry which is preliminary data.</text>
</comment>
<evidence type="ECO:0000313" key="2">
    <source>
        <dbReference type="EMBL" id="EJL03637.1"/>
    </source>
</evidence>
<proteinExistence type="predicted"/>
<name>J2MRJ1_PSEFQ</name>
<dbReference type="Proteomes" id="UP000007289">
    <property type="component" value="Chromosome"/>
</dbReference>
<evidence type="ECO:0000256" key="1">
    <source>
        <dbReference type="SAM" id="MobiDB-lite"/>
    </source>
</evidence>
<dbReference type="PATRIC" id="fig|1038922.3.peg.1983"/>
<accession>J2MRJ1</accession>
<sequence>MAVIAAAGKMGISSDELCAQAVGGLMADHYWGWADARYANGAADEIDNALSVLLGRQTAGATRREPVDPVPESATRISL</sequence>
<organism evidence="2">
    <name type="scientific">Pseudomonas fluorescens (strain Q2-87)</name>
    <dbReference type="NCBI Taxonomy" id="1038922"/>
    <lineage>
        <taxon>Bacteria</taxon>
        <taxon>Pseudomonadati</taxon>
        <taxon>Pseudomonadota</taxon>
        <taxon>Gammaproteobacteria</taxon>
        <taxon>Pseudomonadales</taxon>
        <taxon>Pseudomonadaceae</taxon>
        <taxon>Pseudomonas</taxon>
    </lineage>
</organism>
<protein>
    <submittedName>
        <fullName evidence="2">Uncharacterized protein</fullName>
    </submittedName>
</protein>